<dbReference type="STRING" id="280699.M1UPS3"/>
<evidence type="ECO:0000256" key="9">
    <source>
        <dbReference type="ARBA" id="ARBA00023180"/>
    </source>
</evidence>
<dbReference type="OMA" id="ECMESWM"/>
<dbReference type="GeneID" id="16993063"/>
<dbReference type="Gramene" id="CMF070CT">
    <property type="protein sequence ID" value="CMF070CT"/>
    <property type="gene ID" value="CMF070C"/>
</dbReference>
<dbReference type="eggNOG" id="KOG2161">
    <property type="taxonomic scope" value="Eukaryota"/>
</dbReference>
<evidence type="ECO:0000313" key="16">
    <source>
        <dbReference type="EMBL" id="BAM79451.1"/>
    </source>
</evidence>
<organism evidence="16 17">
    <name type="scientific">Cyanidioschyzon merolae (strain NIES-3377 / 10D)</name>
    <name type="common">Unicellular red alga</name>
    <dbReference type="NCBI Taxonomy" id="280699"/>
    <lineage>
        <taxon>Eukaryota</taxon>
        <taxon>Rhodophyta</taxon>
        <taxon>Bangiophyceae</taxon>
        <taxon>Cyanidiales</taxon>
        <taxon>Cyanidiaceae</taxon>
        <taxon>Cyanidioschyzon</taxon>
    </lineage>
</organism>
<reference evidence="16 17" key="2">
    <citation type="journal article" date="2007" name="BMC Biol.">
        <title>A 100%-complete sequence reveals unusually simple genomic features in the hot-spring red alga Cyanidioschyzon merolae.</title>
        <authorList>
            <person name="Nozaki H."/>
            <person name="Takano H."/>
            <person name="Misumi O."/>
            <person name="Terasawa K."/>
            <person name="Matsuzaki M."/>
            <person name="Maruyama S."/>
            <person name="Nishida K."/>
            <person name="Yagisawa F."/>
            <person name="Yoshida Y."/>
            <person name="Fujiwara T."/>
            <person name="Takio S."/>
            <person name="Tamura K."/>
            <person name="Chung S.J."/>
            <person name="Nakamura S."/>
            <person name="Kuroiwa H."/>
            <person name="Tanaka K."/>
            <person name="Sato N."/>
            <person name="Kuroiwa T."/>
        </authorList>
    </citation>
    <scope>NUCLEOTIDE SEQUENCE [LARGE SCALE GENOMIC DNA]</scope>
    <source>
        <strain evidence="16 17">10D</strain>
    </source>
</reference>
<dbReference type="EC" id="3.2.1.106" evidence="11 12"/>
<evidence type="ECO:0000313" key="17">
    <source>
        <dbReference type="Proteomes" id="UP000007014"/>
    </source>
</evidence>
<evidence type="ECO:0000256" key="1">
    <source>
        <dbReference type="ARBA" id="ARBA00004648"/>
    </source>
</evidence>
<evidence type="ECO:0000256" key="3">
    <source>
        <dbReference type="ARBA" id="ARBA00022692"/>
    </source>
</evidence>
<dbReference type="PANTHER" id="PTHR10412">
    <property type="entry name" value="MANNOSYL-OLIGOSACCHARIDE GLUCOSIDASE"/>
    <property type="match status" value="1"/>
</dbReference>
<dbReference type="AlphaFoldDB" id="M1UPS3"/>
<dbReference type="PANTHER" id="PTHR10412:SF11">
    <property type="entry name" value="MANNOSYL-OLIGOSACCHARIDE GLUCOSIDASE"/>
    <property type="match status" value="1"/>
</dbReference>
<keyword evidence="9" id="KW-0325">Glycoprotein</keyword>
<feature type="region of interest" description="Disordered" evidence="13">
    <location>
        <begin position="48"/>
        <end position="74"/>
    </location>
</feature>
<evidence type="ECO:0000256" key="6">
    <source>
        <dbReference type="ARBA" id="ARBA00022968"/>
    </source>
</evidence>
<dbReference type="GO" id="GO:0009311">
    <property type="term" value="P:oligosaccharide metabolic process"/>
    <property type="evidence" value="ECO:0007669"/>
    <property type="project" value="UniProtKB-UniRule"/>
</dbReference>
<dbReference type="InterPro" id="IPR031335">
    <property type="entry name" value="Glyco_hydro_63_C"/>
</dbReference>
<keyword evidence="3" id="KW-0812">Transmembrane</keyword>
<feature type="domain" description="Glycosyl hydrolase family 63 C-terminal" evidence="14">
    <location>
        <begin position="434"/>
        <end position="943"/>
    </location>
</feature>
<keyword evidence="6" id="KW-0735">Signal-anchor</keyword>
<evidence type="ECO:0000259" key="14">
    <source>
        <dbReference type="Pfam" id="PF03200"/>
    </source>
</evidence>
<dbReference type="Gene3D" id="1.50.10.10">
    <property type="match status" value="1"/>
</dbReference>
<evidence type="ECO:0000256" key="5">
    <source>
        <dbReference type="ARBA" id="ARBA00022824"/>
    </source>
</evidence>
<reference evidence="16 17" key="1">
    <citation type="journal article" date="2004" name="Nature">
        <title>Genome sequence of the ultrasmall unicellular red alga Cyanidioschyzon merolae 10D.</title>
        <authorList>
            <person name="Matsuzaki M."/>
            <person name="Misumi O."/>
            <person name="Shin-i T."/>
            <person name="Maruyama S."/>
            <person name="Takahara M."/>
            <person name="Miyagishima S."/>
            <person name="Mori T."/>
            <person name="Nishida K."/>
            <person name="Yagisawa F."/>
            <person name="Nishida K."/>
            <person name="Yoshida Y."/>
            <person name="Nishimura Y."/>
            <person name="Nakao S."/>
            <person name="Kobayashi T."/>
            <person name="Momoyama Y."/>
            <person name="Higashiyama T."/>
            <person name="Minoda A."/>
            <person name="Sano M."/>
            <person name="Nomoto H."/>
            <person name="Oishi K."/>
            <person name="Hayashi H."/>
            <person name="Ohta F."/>
            <person name="Nishizaka S."/>
            <person name="Haga S."/>
            <person name="Miura S."/>
            <person name="Morishita T."/>
            <person name="Kabeya Y."/>
            <person name="Terasawa K."/>
            <person name="Suzuki Y."/>
            <person name="Ishii Y."/>
            <person name="Asakawa S."/>
            <person name="Takano H."/>
            <person name="Ohta N."/>
            <person name="Kuroiwa H."/>
            <person name="Tanaka K."/>
            <person name="Shimizu N."/>
            <person name="Sugano S."/>
            <person name="Sato N."/>
            <person name="Nozaki H."/>
            <person name="Ogasawara N."/>
            <person name="Kohara Y."/>
            <person name="Kuroiwa T."/>
        </authorList>
    </citation>
    <scope>NUCLEOTIDE SEQUENCE [LARGE SCALE GENOMIC DNA]</scope>
    <source>
        <strain evidence="16 17">10D</strain>
    </source>
</reference>
<dbReference type="InterPro" id="IPR038518">
    <property type="entry name" value="Glyco_hydro_63N_sf"/>
</dbReference>
<keyword evidence="10 12" id="KW-0326">Glycosidase</keyword>
<dbReference type="EMBL" id="AP006488">
    <property type="protein sequence ID" value="BAM79451.1"/>
    <property type="molecule type" value="Genomic_DNA"/>
</dbReference>
<dbReference type="Proteomes" id="UP000007014">
    <property type="component" value="Chromosome 6"/>
</dbReference>
<evidence type="ECO:0000256" key="12">
    <source>
        <dbReference type="RuleBase" id="RU368089"/>
    </source>
</evidence>
<keyword evidence="5 12" id="KW-0256">Endoplasmic reticulum</keyword>
<accession>M1UPS3</accession>
<dbReference type="InterPro" id="IPR004888">
    <property type="entry name" value="Glycoside_hydrolase_63"/>
</dbReference>
<evidence type="ECO:0000256" key="11">
    <source>
        <dbReference type="ARBA" id="ARBA00038888"/>
    </source>
</evidence>
<dbReference type="InterPro" id="IPR031631">
    <property type="entry name" value="Glyco_hydro_63N"/>
</dbReference>
<dbReference type="GO" id="GO:0005789">
    <property type="term" value="C:endoplasmic reticulum membrane"/>
    <property type="evidence" value="ECO:0007669"/>
    <property type="project" value="UniProtKB-SubCell"/>
</dbReference>
<dbReference type="SUPFAM" id="SSF48208">
    <property type="entry name" value="Six-hairpin glycosidases"/>
    <property type="match status" value="1"/>
</dbReference>
<dbReference type="HOGENOM" id="CLU_007380_1_0_1"/>
<dbReference type="InterPro" id="IPR012341">
    <property type="entry name" value="6hp_glycosidase-like_sf"/>
</dbReference>
<dbReference type="OrthoDB" id="410058at2759"/>
<dbReference type="Pfam" id="PF03200">
    <property type="entry name" value="Glyco_hydro_63"/>
    <property type="match status" value="1"/>
</dbReference>
<dbReference type="KEGG" id="cme:CYME_CMF070C"/>
<dbReference type="RefSeq" id="XP_005535737.1">
    <property type="nucleotide sequence ID" value="XM_005535680.1"/>
</dbReference>
<evidence type="ECO:0000256" key="4">
    <source>
        <dbReference type="ARBA" id="ARBA00022801"/>
    </source>
</evidence>
<evidence type="ECO:0000256" key="2">
    <source>
        <dbReference type="ARBA" id="ARBA00010833"/>
    </source>
</evidence>
<comment type="subcellular location">
    <subcellularLocation>
        <location evidence="1 12">Endoplasmic reticulum membrane</location>
        <topology evidence="1 12">Single-pass type II membrane protein</topology>
    </subcellularLocation>
</comment>
<keyword evidence="7" id="KW-1133">Transmembrane helix</keyword>
<evidence type="ECO:0000256" key="7">
    <source>
        <dbReference type="ARBA" id="ARBA00022989"/>
    </source>
</evidence>
<protein>
    <recommendedName>
        <fullName evidence="11 12">Mannosyl-oligosaccharide glucosidase</fullName>
        <ecNumber evidence="11 12">3.2.1.106</ecNumber>
    </recommendedName>
</protein>
<evidence type="ECO:0000256" key="10">
    <source>
        <dbReference type="ARBA" id="ARBA00023295"/>
    </source>
</evidence>
<comment type="function">
    <text evidence="12">Cleaves the distal alpha 1,2-linked glucose residue from the Glc(3)Man(9)GlcNAc(2) oligosaccharide precursor.</text>
</comment>
<keyword evidence="8" id="KW-0472">Membrane</keyword>
<dbReference type="Gene3D" id="2.70.98.110">
    <property type="entry name" value="Glycosyl hydrolase family 63, N-terminal domain"/>
    <property type="match status" value="1"/>
</dbReference>
<evidence type="ECO:0000259" key="15">
    <source>
        <dbReference type="Pfam" id="PF16923"/>
    </source>
</evidence>
<comment type="catalytic activity">
    <reaction evidence="12">
        <text>N(4)-(alpha-D-Glc-(1-&gt;2)-alpha-D-Glc-(1-&gt;3)-alpha-D-Glc-(1-&gt;3)-alpha-D-Man-(1-&gt;2)-alpha-D-Man-(1-&gt;2)-alpha-D-Man-(1-&gt;3)-[alpha-D-Man-(1-&gt;2)-alpha-D-Man-(1-&gt;3)-[alpha-D-Man-(1-&gt;2)-alpha-D-Man-(1-&gt;6)]-alpha-D-Man-(1-&gt;6)]-beta-D-Man-(1-&gt;4)-beta-D-GlcNAc-(1-&gt;4)-beta-D-GlcNAc)-L-asparaginyl-[protein] + H2O = N(4)-(alpha-D-Glc-(1-&gt;3)-alpha-D-Glc-(1-&gt;3)-alpha-D-Man-(1-&gt;2)-alpha-D-Man-(1-&gt;2)-alpha-D-Man-(1-&gt;3)-[alpha-D-Man-(1-&gt;2)-alpha-D-Man-(1-&gt;3)-[alpha-D-Man-(1-&gt;2)-alpha-D-Man-(1-&gt;6)]-alpha-D-Man-(1-&gt;6)]-beta-D-Man-(1-&gt;4)-beta-D-GlcNAc-(1-&gt;4)-beta-D-GlcNAc)-L-asparaginyl-[protein] + beta-D-glucose</text>
        <dbReference type="Rhea" id="RHEA:55988"/>
        <dbReference type="Rhea" id="RHEA-COMP:12806"/>
        <dbReference type="Rhea" id="RHEA-COMP:14355"/>
        <dbReference type="ChEBI" id="CHEBI:15377"/>
        <dbReference type="ChEBI" id="CHEBI:15903"/>
        <dbReference type="ChEBI" id="CHEBI:59082"/>
        <dbReference type="ChEBI" id="CHEBI:132537"/>
        <dbReference type="EC" id="3.2.1.106"/>
    </reaction>
</comment>
<proteinExistence type="inferred from homology"/>
<evidence type="ECO:0000256" key="8">
    <source>
        <dbReference type="ARBA" id="ARBA00023136"/>
    </source>
</evidence>
<dbReference type="InterPro" id="IPR008928">
    <property type="entry name" value="6-hairpin_glycosidase_sf"/>
</dbReference>
<keyword evidence="17" id="KW-1185">Reference proteome</keyword>
<dbReference type="GO" id="GO:0004573">
    <property type="term" value="F:Glc3Man9GlcNAc2 oligosaccharide glucosidase activity"/>
    <property type="evidence" value="ECO:0007669"/>
    <property type="project" value="UniProtKB-UniRule"/>
</dbReference>
<sequence>MRKRLLSRRQSRCCARRYAAYLVALALVLVFGAFQQIETAVARATAHRNGTSLRTSSEREPVQTKPTLDPHTMSSLVPGVFAGYRRPVPHSPVLGIMWYPADEPFESVRLRLECGTELDAAGPLRYGWLQHNGRNYGVRHIEERGWHLNITHVAHTENLNLLQPDAQLSSEQQPLRSPEFSVRIQGTGQERRTVSFIVYWTAQHDEIDPERLQESAARGMEPPTLQHCSSPSITVASSNEVHLECGPDHDHRWRIVAVQGLPERSQWRQRRHRRRRQRASASRPVSAEILRELPDPGRIYYRKGRVNVGATTEVKSMVESWLRESYDHQRTRLREFYEKHEQLPDTAFRGADVFKDAAHARETPTAAPFPIITRIEDVDARARREVNADAELEPDAQHHSGIDDGLPSNLLVVQITVQTPFDIMITSSARMDASALSVLLEQADSRFRERFQQLFPRMHRGDFGSAQIAQARAALAGLLGGVSYFYGSFIAGENTQDRGSDQLRVSPPRALVSAVPSENKFPRGFLWDEGFHQLLIQRWDPELSLICLDSWLGFMQPSGWIPRELALGIEARNRFPRELASLLVQSEKVANPPTLMLPLYRHWQLLQDTFPVLELETFSSLCSQGGDGSLSDYAAMVLNQSVGDCKAVAQTTNTARLVSHLGFRKMKQYIRWLNATQKNHGWFGRHLTTLLAQDGGYPLTLASGFDDFPRSTDPSPYDAHVDLLSWILDGVRRLLVWRRTAGDLAEASAVSPPELGALEAVLQQRLYEVHWNADAGMFCDAGPRGNSSTSIVDTWRHHCHLGYPTLLPLSLGLLPVNATSTGALLKAVADPRQMYSDFGLRSLSAADPFYMRGDRYWTGPIWVPMNYLILAALREKYARMPGPYQKLAQQLYERTRNAMIQTILREHQRTGFFWEHYDPETGKGGGGHAFTGWTSLLVLLMEEDFRGVIVIDETGTVLKS</sequence>
<gene>
    <name evidence="16" type="ORF">CYME_CMF070C</name>
</gene>
<keyword evidence="4 12" id="KW-0378">Hydrolase</keyword>
<feature type="domain" description="Glycosyl hydrolase family 63 N-terminal" evidence="15">
    <location>
        <begin position="78"/>
        <end position="152"/>
    </location>
</feature>
<comment type="similarity">
    <text evidence="2 12">Belongs to the glycosyl hydrolase 63 family.</text>
</comment>
<dbReference type="Pfam" id="PF16923">
    <property type="entry name" value="Glyco_hydro_63N"/>
    <property type="match status" value="1"/>
</dbReference>
<evidence type="ECO:0000256" key="13">
    <source>
        <dbReference type="SAM" id="MobiDB-lite"/>
    </source>
</evidence>
<dbReference type="GO" id="GO:0006487">
    <property type="term" value="P:protein N-linked glycosylation"/>
    <property type="evidence" value="ECO:0007669"/>
    <property type="project" value="UniProtKB-UniRule"/>
</dbReference>
<name>M1UPS3_CYAM1</name>